<keyword evidence="10 11" id="KW-0750">Starch biosynthesis</keyword>
<sequence>MATATTTMKMLSSHSRAREARTRLSERRIARGRDARARVVTRMDASAAEAPMRSPNAIANTKTVAAVILGGGAGTRLYPLTKSRAKPAVPIGGAYRLIDVPMSNCLNSGISKVYILTQFNSASLNRHLARTYNFGNGIMYGGNGFVEVLAATQTPGQGGKEWFQGTADAVRQYSWLFNDVKNKDVEDIVILAGDHLYRMDYMKFVEAHRESNADISVGTLPIDEARASDFGLMKIDSTGRIVEFTEKPKGDALQAMKVDTTVLGLTADEAKEKPFIASMGIYVFKKSALVKFLEKDYPEDNDFGGEIIPRAAADGAKVQAYLFNDYWEDIGTMKSFFEANLNLAKDPPNFEFYNAEAPIYTSPRFLPPAKVERCHVKESIISHGASLADCQVEESIIGLRSVVNKGCRIKRAMIIGADFYESDEKKASLLASGEVPVGIGEGTIIENAIIDKNARVGKNCVITNAAGVEDLADEERGVFIRNGIITILRNCTIPDGTII</sequence>
<accession>A0A096P9X2</accession>
<keyword evidence="5" id="KW-0021">Allosteric enzyme</keyword>
<dbReference type="FunCoup" id="A0A096P9X2">
    <property type="interactions" value="597"/>
</dbReference>
<keyword evidence="8 11" id="KW-0547">Nucleotide-binding</keyword>
<comment type="pathway">
    <text evidence="2 11">Glycan biosynthesis; starch biosynthesis.</text>
</comment>
<dbReference type="GO" id="GO:0005524">
    <property type="term" value="F:ATP binding"/>
    <property type="evidence" value="ECO:0007669"/>
    <property type="project" value="UniProtKB-KW"/>
</dbReference>
<evidence type="ECO:0000256" key="4">
    <source>
        <dbReference type="ARBA" id="ARBA00012460"/>
    </source>
</evidence>
<dbReference type="InParanoid" id="A0A096P9X2"/>
<feature type="region of interest" description="Disordered" evidence="12">
    <location>
        <begin position="1"/>
        <end position="24"/>
    </location>
</feature>
<dbReference type="CDD" id="cd02508">
    <property type="entry name" value="ADP_Glucose_PP"/>
    <property type="match status" value="1"/>
</dbReference>
<dbReference type="GO" id="GO:0005978">
    <property type="term" value="P:glycogen biosynthetic process"/>
    <property type="evidence" value="ECO:0007669"/>
    <property type="project" value="InterPro"/>
</dbReference>
<dbReference type="PANTHER" id="PTHR43523">
    <property type="entry name" value="GLUCOSE-1-PHOSPHATE ADENYLYLTRANSFERASE-RELATED"/>
    <property type="match status" value="1"/>
</dbReference>
<dbReference type="SUPFAM" id="SSF51161">
    <property type="entry name" value="Trimeric LpxA-like enzymes"/>
    <property type="match status" value="1"/>
</dbReference>
<dbReference type="NCBIfam" id="NF002772">
    <property type="entry name" value="PRK02862.1"/>
    <property type="match status" value="1"/>
</dbReference>
<dbReference type="Proteomes" id="UP000009170">
    <property type="component" value="Unassembled WGS sequence"/>
</dbReference>
<evidence type="ECO:0000256" key="9">
    <source>
        <dbReference type="ARBA" id="ARBA00022840"/>
    </source>
</evidence>
<dbReference type="UniPathway" id="UPA00152"/>
<dbReference type="Pfam" id="PF25247">
    <property type="entry name" value="LbH_GLGC"/>
    <property type="match status" value="1"/>
</dbReference>
<evidence type="ECO:0000313" key="14">
    <source>
        <dbReference type="EMBL" id="CEG00850.1"/>
    </source>
</evidence>
<keyword evidence="9 11" id="KW-0067">ATP-binding</keyword>
<organism evidence="14 15">
    <name type="scientific">Ostreococcus tauri</name>
    <name type="common">Marine green alga</name>
    <dbReference type="NCBI Taxonomy" id="70448"/>
    <lineage>
        <taxon>Eukaryota</taxon>
        <taxon>Viridiplantae</taxon>
        <taxon>Chlorophyta</taxon>
        <taxon>Mamiellophyceae</taxon>
        <taxon>Mamiellales</taxon>
        <taxon>Bathycoccaceae</taxon>
        <taxon>Ostreococcus</taxon>
    </lineage>
</organism>
<dbReference type="PROSITE" id="PS00808">
    <property type="entry name" value="ADP_GLC_PYROPHOSPH_1"/>
    <property type="match status" value="1"/>
</dbReference>
<evidence type="ECO:0000256" key="3">
    <source>
        <dbReference type="ARBA" id="ARBA00010443"/>
    </source>
</evidence>
<dbReference type="InterPro" id="IPR011831">
    <property type="entry name" value="ADP-Glc_PPase"/>
</dbReference>
<dbReference type="GO" id="GO:0019252">
    <property type="term" value="P:starch biosynthetic process"/>
    <property type="evidence" value="ECO:0007669"/>
    <property type="project" value="UniProtKB-UniPathway"/>
</dbReference>
<evidence type="ECO:0000256" key="5">
    <source>
        <dbReference type="ARBA" id="ARBA00022533"/>
    </source>
</evidence>
<evidence type="ECO:0000256" key="2">
    <source>
        <dbReference type="ARBA" id="ARBA00004727"/>
    </source>
</evidence>
<comment type="caution">
    <text evidence="14">The sequence shown here is derived from an EMBL/GenBank/DDBJ whole genome shotgun (WGS) entry which is preliminary data.</text>
</comment>
<evidence type="ECO:0000256" key="12">
    <source>
        <dbReference type="SAM" id="MobiDB-lite"/>
    </source>
</evidence>
<name>A0A096P9X2_OSTTA</name>
<proteinExistence type="inferred from homology"/>
<evidence type="ECO:0000256" key="7">
    <source>
        <dbReference type="ARBA" id="ARBA00022695"/>
    </source>
</evidence>
<comment type="subcellular location">
    <subcellularLocation>
        <location evidence="11">Plastid</location>
        <location evidence="11">Chloroplast</location>
    </subcellularLocation>
</comment>
<dbReference type="NCBIfam" id="TIGR02091">
    <property type="entry name" value="glgC"/>
    <property type="match status" value="1"/>
</dbReference>
<dbReference type="SUPFAM" id="SSF53448">
    <property type="entry name" value="Nucleotide-diphospho-sugar transferases"/>
    <property type="match status" value="1"/>
</dbReference>
<keyword evidence="11" id="KW-0934">Plastid</keyword>
<dbReference type="PROSITE" id="PS00810">
    <property type="entry name" value="ADP_GLC_PYROPHOSPH_3"/>
    <property type="match status" value="1"/>
</dbReference>
<evidence type="ECO:0000259" key="13">
    <source>
        <dbReference type="Pfam" id="PF00483"/>
    </source>
</evidence>
<comment type="similarity">
    <text evidence="3 11">Belongs to the bacterial/plant glucose-1-phosphate adenylyltransferase family.</text>
</comment>
<dbReference type="Pfam" id="PF00483">
    <property type="entry name" value="NTP_transferase"/>
    <property type="match status" value="1"/>
</dbReference>
<reference evidence="14 15" key="2">
    <citation type="journal article" date="2014" name="BMC Genomics">
        <title>An improved genome of the model marine alga Ostreococcus tauri unfolds by assessing Illumina de novo assemblies.</title>
        <authorList>
            <person name="Blanc-Mathieu R."/>
            <person name="Verhelst B."/>
            <person name="Derelle E."/>
            <person name="Rombauts S."/>
            <person name="Bouget F.Y."/>
            <person name="Carre I."/>
            <person name="Chateau A."/>
            <person name="Eyre-Walker A."/>
            <person name="Grimsley N."/>
            <person name="Moreau H."/>
            <person name="Piegu B."/>
            <person name="Rivals E."/>
            <person name="Schackwitz W."/>
            <person name="Van de Peer Y."/>
            <person name="Piganeau G."/>
        </authorList>
    </citation>
    <scope>NUCLEOTIDE SEQUENCE [LARGE SCALE GENOMIC DNA]</scope>
    <source>
        <strain evidence="15">OTTH 0595 / CCAP 157/2 / RCC745</strain>
    </source>
</reference>
<keyword evidence="6 11" id="KW-0808">Transferase</keyword>
<dbReference type="InterPro" id="IPR005836">
    <property type="entry name" value="ADP_Glu_pyroP_CS"/>
</dbReference>
<evidence type="ECO:0000256" key="8">
    <source>
        <dbReference type="ARBA" id="ARBA00022741"/>
    </source>
</evidence>
<evidence type="ECO:0000256" key="10">
    <source>
        <dbReference type="ARBA" id="ARBA00022922"/>
    </source>
</evidence>
<dbReference type="InterPro" id="IPR005835">
    <property type="entry name" value="NTP_transferase_dom"/>
</dbReference>
<evidence type="ECO:0000256" key="6">
    <source>
        <dbReference type="ARBA" id="ARBA00022679"/>
    </source>
</evidence>
<keyword evidence="11" id="KW-0150">Chloroplast</keyword>
<dbReference type="Gene3D" id="3.90.550.10">
    <property type="entry name" value="Spore Coat Polysaccharide Biosynthesis Protein SpsA, Chain A"/>
    <property type="match status" value="1"/>
</dbReference>
<evidence type="ECO:0000256" key="11">
    <source>
        <dbReference type="RuleBase" id="RU362093"/>
    </source>
</evidence>
<dbReference type="PANTHER" id="PTHR43523:SF12">
    <property type="entry name" value="GLUCOSE-1-PHOSPHATE ADENYLYLTRANSFERASE LARGE SUBUNIT 1, CHLOROPLASTIC-RELATED"/>
    <property type="match status" value="1"/>
</dbReference>
<dbReference type="InterPro" id="IPR029044">
    <property type="entry name" value="Nucleotide-diphossugar_trans"/>
</dbReference>
<dbReference type="OrthoDB" id="1733332at2759"/>
<evidence type="ECO:0000313" key="15">
    <source>
        <dbReference type="Proteomes" id="UP000009170"/>
    </source>
</evidence>
<dbReference type="InterPro" id="IPR011004">
    <property type="entry name" value="Trimer_LpxA-like_sf"/>
</dbReference>
<dbReference type="EC" id="2.7.7.27" evidence="4 11"/>
<dbReference type="EMBL" id="CAID01000020">
    <property type="protein sequence ID" value="CEG00850.1"/>
    <property type="molecule type" value="Genomic_DNA"/>
</dbReference>
<dbReference type="Gene3D" id="2.160.10.10">
    <property type="entry name" value="Hexapeptide repeat proteins"/>
    <property type="match status" value="1"/>
</dbReference>
<feature type="domain" description="Nucleotidyl transferase" evidence="13">
    <location>
        <begin position="66"/>
        <end position="345"/>
    </location>
</feature>
<dbReference type="FunFam" id="3.90.550.10:FF:000030">
    <property type="entry name" value="Glucose-1-phosphate adenylyltransferase"/>
    <property type="match status" value="1"/>
</dbReference>
<feature type="compositionally biased region" description="Polar residues" evidence="12">
    <location>
        <begin position="1"/>
        <end position="14"/>
    </location>
</feature>
<reference evidence="15" key="1">
    <citation type="journal article" date="2006" name="Proc. Natl. Acad. Sci. U.S.A.">
        <title>Genome analysis of the smallest free-living eukaryote Ostreococcus tauri unveils many unique features.</title>
        <authorList>
            <person name="Derelle E."/>
            <person name="Ferraz C."/>
            <person name="Rombauts S."/>
            <person name="Rouze P."/>
            <person name="Worden A.Z."/>
            <person name="Robbens S."/>
            <person name="Partensky F."/>
            <person name="Degroeve S."/>
            <person name="Echeynie S."/>
            <person name="Cooke R."/>
            <person name="Saeys Y."/>
            <person name="Wuyts J."/>
            <person name="Jabbari K."/>
            <person name="Bowler C."/>
            <person name="Panaud O."/>
            <person name="Piegu B."/>
            <person name="Ball S.G."/>
            <person name="Ral J.-P."/>
            <person name="Bouget F.-Y."/>
            <person name="Piganeau G."/>
            <person name="De Baets B."/>
            <person name="Picard A."/>
            <person name="Delseny M."/>
            <person name="Demaille J."/>
            <person name="Van de Peer Y."/>
            <person name="Moreau H."/>
        </authorList>
    </citation>
    <scope>NUCLEOTIDE SEQUENCE [LARGE SCALE GENOMIC DNA]</scope>
    <source>
        <strain evidence="15">OTTH 0595 / CCAP 157/2 / RCC745</strain>
    </source>
</reference>
<dbReference type="GO" id="GO:0008878">
    <property type="term" value="F:glucose-1-phosphate adenylyltransferase activity"/>
    <property type="evidence" value="ECO:0007669"/>
    <property type="project" value="UniProtKB-EC"/>
</dbReference>
<dbReference type="CDD" id="cd04651">
    <property type="entry name" value="LbH_G1P_AT_C"/>
    <property type="match status" value="1"/>
</dbReference>
<dbReference type="AlphaFoldDB" id="A0A096P9X2"/>
<evidence type="ECO:0000256" key="1">
    <source>
        <dbReference type="ARBA" id="ARBA00000956"/>
    </source>
</evidence>
<keyword evidence="15" id="KW-1185">Reference proteome</keyword>
<comment type="subunit">
    <text evidence="11">Heterotetramer.</text>
</comment>
<comment type="catalytic activity">
    <reaction evidence="1 11">
        <text>alpha-D-glucose 1-phosphate + ATP + H(+) = ADP-alpha-D-glucose + diphosphate</text>
        <dbReference type="Rhea" id="RHEA:12120"/>
        <dbReference type="ChEBI" id="CHEBI:15378"/>
        <dbReference type="ChEBI" id="CHEBI:30616"/>
        <dbReference type="ChEBI" id="CHEBI:33019"/>
        <dbReference type="ChEBI" id="CHEBI:57498"/>
        <dbReference type="ChEBI" id="CHEBI:58601"/>
        <dbReference type="EC" id="2.7.7.27"/>
    </reaction>
</comment>
<dbReference type="STRING" id="70448.A0A096P9X2"/>
<comment type="function">
    <text evidence="11">This protein plays a role in synthesis of starch. It catalyzes the synthesis of the activated glycosyl donor, ADP-glucose from Glc-1-P and ATP.</text>
</comment>
<keyword evidence="7 11" id="KW-0548">Nucleotidyltransferase</keyword>
<dbReference type="GO" id="GO:0009507">
    <property type="term" value="C:chloroplast"/>
    <property type="evidence" value="ECO:0007669"/>
    <property type="project" value="UniProtKB-SubCell"/>
</dbReference>
<gene>
    <name evidence="14" type="ORF">OT_ostta20g00490</name>
</gene>
<protein>
    <recommendedName>
        <fullName evidence="4 11">Glucose-1-phosphate adenylyltransferase</fullName>
        <ecNumber evidence="4 11">2.7.7.27</ecNumber>
    </recommendedName>
    <alternativeName>
        <fullName evidence="11">ADP-glucose pyrophosphorylase</fullName>
    </alternativeName>
</protein>
<dbReference type="PROSITE" id="PS00809">
    <property type="entry name" value="ADP_GLC_PYROPHOSPH_2"/>
    <property type="match status" value="1"/>
</dbReference>